<accession>A0ABV6NXI9</accession>
<dbReference type="SMART" id="SM00306">
    <property type="entry name" value="HintN"/>
    <property type="match status" value="1"/>
</dbReference>
<dbReference type="PANTHER" id="PTHR23242:SF9">
    <property type="entry name" value="TRANSCRIPTION FACTOR HOXA13"/>
    <property type="match status" value="1"/>
</dbReference>
<dbReference type="RefSeq" id="WP_377338054.1">
    <property type="nucleotide sequence ID" value="NZ_JBHLUE010000008.1"/>
</dbReference>
<protein>
    <submittedName>
        <fullName evidence="3">Polymorphic toxin-type HINT domain-containing protein</fullName>
    </submittedName>
</protein>
<dbReference type="Pfam" id="PF03752">
    <property type="entry name" value="ALF"/>
    <property type="match status" value="6"/>
</dbReference>
<keyword evidence="4" id="KW-1185">Reference proteome</keyword>
<evidence type="ECO:0000259" key="2">
    <source>
        <dbReference type="SMART" id="SM00306"/>
    </source>
</evidence>
<dbReference type="EMBL" id="JBHLUE010000008">
    <property type="protein sequence ID" value="MFC0564783.1"/>
    <property type="molecule type" value="Genomic_DNA"/>
</dbReference>
<comment type="caution">
    <text evidence="3">The sequence shown here is derived from an EMBL/GenBank/DDBJ whole genome shotgun (WGS) entry which is preliminary data.</text>
</comment>
<dbReference type="CDD" id="cd00081">
    <property type="entry name" value="Hint"/>
    <property type="match status" value="1"/>
</dbReference>
<evidence type="ECO:0000256" key="1">
    <source>
        <dbReference type="SAM" id="MobiDB-lite"/>
    </source>
</evidence>
<feature type="domain" description="Hint" evidence="2">
    <location>
        <begin position="1170"/>
        <end position="1275"/>
    </location>
</feature>
<organism evidence="3 4">
    <name type="scientific">Plantactinospora siamensis</name>
    <dbReference type="NCBI Taxonomy" id="555372"/>
    <lineage>
        <taxon>Bacteria</taxon>
        <taxon>Bacillati</taxon>
        <taxon>Actinomycetota</taxon>
        <taxon>Actinomycetes</taxon>
        <taxon>Micromonosporales</taxon>
        <taxon>Micromonosporaceae</taxon>
        <taxon>Plantactinospora</taxon>
    </lineage>
</organism>
<dbReference type="Pfam" id="PF07591">
    <property type="entry name" value="PT-HINT"/>
    <property type="match status" value="1"/>
</dbReference>
<evidence type="ECO:0000313" key="3">
    <source>
        <dbReference type="EMBL" id="MFC0564783.1"/>
    </source>
</evidence>
<dbReference type="InterPro" id="IPR003587">
    <property type="entry name" value="Hint_dom_N"/>
</dbReference>
<dbReference type="InterPro" id="IPR005506">
    <property type="entry name" value="DUF312_ALF"/>
</dbReference>
<feature type="region of interest" description="Disordered" evidence="1">
    <location>
        <begin position="852"/>
        <end position="905"/>
    </location>
</feature>
<name>A0ABV6NXI9_9ACTN</name>
<dbReference type="Proteomes" id="UP001589894">
    <property type="component" value="Unassembled WGS sequence"/>
</dbReference>
<evidence type="ECO:0000313" key="4">
    <source>
        <dbReference type="Proteomes" id="UP001589894"/>
    </source>
</evidence>
<dbReference type="Gene3D" id="2.170.16.10">
    <property type="entry name" value="Hedgehog/Intein (Hint) domain"/>
    <property type="match status" value="1"/>
</dbReference>
<dbReference type="PANTHER" id="PTHR23242">
    <property type="entry name" value="TRANSCRIPTION FACTOR HOXA13"/>
    <property type="match status" value="1"/>
</dbReference>
<dbReference type="InterPro" id="IPR036844">
    <property type="entry name" value="Hint_dom_sf"/>
</dbReference>
<dbReference type="SUPFAM" id="SSF51294">
    <property type="entry name" value="Hedgehog/intein (Hint) domain"/>
    <property type="match status" value="1"/>
</dbReference>
<feature type="compositionally biased region" description="Low complexity" evidence="1">
    <location>
        <begin position="869"/>
        <end position="891"/>
    </location>
</feature>
<proteinExistence type="predicted"/>
<gene>
    <name evidence="3" type="ORF">ACFFHU_11640</name>
</gene>
<sequence length="1457" mass="150755">MTERLIVAMCIRLNGAIHWTRRVASVLVLTLVVSLLHIAVGGQAQAATPTIVDRSTVVSAWQFGGPLVRAAAEQALLGDDAAVQQFLTTDWQQRQTIDERVSVNRMMAGGGVAVQGAAQQALDSTAPDALAAFLSDGWQAPSRVDQRVHVNQMMAAGGAQVRAAAQKALDADAAIADGTAPPPEDEAQGPLRVFIDSGWKVPYGIDQRLRVNQILSQARSNGETAVQQAAQRALDTDDVTALTEFIDTGWAVAASRDQETKAITDLVNAAKDAGDTAAQQTQIAKDESDKAAKAAAAARSAAEAAATAMNNAHNDAKAAAAAAQQAANAAANAAKAAGEAVTASRAAIAAAQVAAAAASRAAAAAALTHSAATKAQRAAADAANDASKANAAMLAARAARDAATVARNAKAAAGKAGDAALGAKNSASAAGAASGQALVAADAARDAAAHAAETGVNAQQAIDAAQRARNQANRANRAAQASMAYAQAAASAAYNARDAADRAAQDADAAATAAEDAARHAGEAAQAAQRSTAAANAATAAANAAVAAMNEAVKIHDAAQAADASRVQLAFEENDEAALAASAAMDSYRQRARWDAQEAAKRDAETNRLIAEARNPGTDRALAVADARKVALVLAGSTGAWTRQAALAALGDPDEGVLAFVSTGIDAAAHQDDRVLVQSIGATGSEALAQAAETVLAGSDAGVAGFLADPNYPGRDTEDRLAVNQAMAQAQTAGQATVAQRAQQALDAGTHQAYRDFLTNLQYTAAEADDRIAVNRILADPTSGPELKGAAQTALDGPPATLHQFLVTGRYAAAQNDLDAATHEAEMLALLAQGQAAATTATQQAQEAQAAAARARGNSQEANDWAGRAQTSAQQAAGYAQQANNSANQAEDSARRAAESARTASQAAAAANQAAVQAAHSAAWAQDSYDMAKGYAADAAQAAAKARQSALDAGKDMQAAQQYYNEAYQAYLARAEQDRKDENVRLAYMCASVAGANKQDCLHHITDSDSLKLAKAELNAEMCHRMGTPGSVYFKNCMADTFNPSFVTNRQLDMVGAFVTELSAFVVAGAAVDALILTAIFCKAPCVAVMALLGGPEVLMGVGGFFDLWLESSLIELASGSAVGGLGLTRLRDFAGIRVPAVFEQSAVEGEFSQALMAQFINRIRGCAVPNSFVPGTRVLLGDGTAKAIEDIAVGDQVASVNERTGQQDSERVTATVERSGNKDLVEVSVQTGGGQGTRSDILTATAQHPFWVEGIRQWVNAGNLHPGQWLHTGSGAWVQVSSVRHRTAQATVHNLSVANHHTYFAMAGRLPLLVHNEDLCDLALGTKSGGLADFAKKFGFTHVLGMKGDTWRGPVLLAVDDPAVTLRVSLNEFEGRDAAEQYAIAAIRGATDGRKKATEEEMSWIAKAVIQGRRSWSSVKFYQKVGDNYILVSVPEPDWKSLTWNGKKLPSYWFPE</sequence>
<reference evidence="3 4" key="1">
    <citation type="submission" date="2024-09" db="EMBL/GenBank/DDBJ databases">
        <authorList>
            <person name="Sun Q."/>
            <person name="Mori K."/>
        </authorList>
    </citation>
    <scope>NUCLEOTIDE SEQUENCE [LARGE SCALE GENOMIC DNA]</scope>
    <source>
        <strain evidence="3 4">TBRC 2205</strain>
    </source>
</reference>